<reference evidence="2 3" key="1">
    <citation type="submission" date="2017-11" db="EMBL/GenBank/DDBJ databases">
        <title>Isolation and Characterization of Family Methanocellaceae Species from Potential Methane Hydrate Area Offshore Southwestern Taiwan.</title>
        <authorList>
            <person name="Zhang W.-L."/>
            <person name="Chen W.-C."/>
            <person name="Lai M.-C."/>
            <person name="Chen S.-C."/>
        </authorList>
    </citation>
    <scope>NUCLEOTIDE SEQUENCE [LARGE SCALE GENOMIC DNA]</scope>
    <source>
        <strain evidence="2 3">CWC-04</strain>
    </source>
</reference>
<keyword evidence="3" id="KW-1185">Reference proteome</keyword>
<evidence type="ECO:0000313" key="3">
    <source>
        <dbReference type="Proteomes" id="UP001320159"/>
    </source>
</evidence>
<comment type="caution">
    <text evidence="2">The sequence shown here is derived from an EMBL/GenBank/DDBJ whole genome shotgun (WGS) entry which is preliminary data.</text>
</comment>
<feature type="transmembrane region" description="Helical" evidence="1">
    <location>
        <begin position="151"/>
        <end position="174"/>
    </location>
</feature>
<sequence>MKIRQRSFWLNLFLGVGTALLALMLLLDGITSFMYLVLLPAIIGSYALAMLIMIFYRPGDGNEIQDVSFITRLRVRLSPVLAFVRTGWLLLMMLGLNAIWAGVIVFYTASGYPDKVDVFTDKFSLLVGAIDLIIVLRICVNLLYANRFNWAVMVIDGLLSLIMACALAAILLISPFDGMLPSYIVILLKMIVSVLFFIQLMGGISRLCGTFEFRQMEDADIL</sequence>
<dbReference type="RefSeq" id="WP_230741183.1">
    <property type="nucleotide sequence ID" value="NZ_PGCK01000003.1"/>
</dbReference>
<feature type="transmembrane region" description="Helical" evidence="1">
    <location>
        <begin position="123"/>
        <end position="144"/>
    </location>
</feature>
<evidence type="ECO:0000256" key="1">
    <source>
        <dbReference type="SAM" id="Phobius"/>
    </source>
</evidence>
<feature type="transmembrane region" description="Helical" evidence="1">
    <location>
        <begin position="33"/>
        <end position="56"/>
    </location>
</feature>
<dbReference type="Proteomes" id="UP001320159">
    <property type="component" value="Unassembled WGS sequence"/>
</dbReference>
<keyword evidence="1" id="KW-0812">Transmembrane</keyword>
<accession>A0AAP2RBU3</accession>
<dbReference type="AlphaFoldDB" id="A0AAP2RBU3"/>
<feature type="transmembrane region" description="Helical" evidence="1">
    <location>
        <begin position="7"/>
        <end position="27"/>
    </location>
</feature>
<keyword evidence="1" id="KW-0472">Membrane</keyword>
<gene>
    <name evidence="2" type="ORF">CUJ83_04995</name>
</gene>
<protein>
    <submittedName>
        <fullName evidence="2">Uncharacterized protein</fullName>
    </submittedName>
</protein>
<name>A0AAP2RBU3_9EURY</name>
<keyword evidence="1" id="KW-1133">Transmembrane helix</keyword>
<evidence type="ECO:0000313" key="2">
    <source>
        <dbReference type="EMBL" id="MCD1294354.1"/>
    </source>
</evidence>
<feature type="transmembrane region" description="Helical" evidence="1">
    <location>
        <begin position="180"/>
        <end position="198"/>
    </location>
</feature>
<organism evidence="2 3">
    <name type="scientific">Methanooceanicella nereidis</name>
    <dbReference type="NCBI Taxonomy" id="2052831"/>
    <lineage>
        <taxon>Archaea</taxon>
        <taxon>Methanobacteriati</taxon>
        <taxon>Methanobacteriota</taxon>
        <taxon>Stenosarchaea group</taxon>
        <taxon>Methanomicrobia</taxon>
        <taxon>Methanocellales</taxon>
        <taxon>Methanocellaceae</taxon>
        <taxon>Methanooceanicella</taxon>
    </lineage>
</organism>
<feature type="transmembrane region" description="Helical" evidence="1">
    <location>
        <begin position="77"/>
        <end position="103"/>
    </location>
</feature>
<proteinExistence type="predicted"/>
<dbReference type="EMBL" id="PGCK01000003">
    <property type="protein sequence ID" value="MCD1294354.1"/>
    <property type="molecule type" value="Genomic_DNA"/>
</dbReference>